<evidence type="ECO:0000313" key="2">
    <source>
        <dbReference type="Proteomes" id="UP001153954"/>
    </source>
</evidence>
<reference evidence="1" key="1">
    <citation type="submission" date="2022-03" db="EMBL/GenBank/DDBJ databases">
        <authorList>
            <person name="Tunstrom K."/>
        </authorList>
    </citation>
    <scope>NUCLEOTIDE SEQUENCE</scope>
</reference>
<organism evidence="1 2">
    <name type="scientific">Euphydryas editha</name>
    <name type="common">Edith's checkerspot</name>
    <dbReference type="NCBI Taxonomy" id="104508"/>
    <lineage>
        <taxon>Eukaryota</taxon>
        <taxon>Metazoa</taxon>
        <taxon>Ecdysozoa</taxon>
        <taxon>Arthropoda</taxon>
        <taxon>Hexapoda</taxon>
        <taxon>Insecta</taxon>
        <taxon>Pterygota</taxon>
        <taxon>Neoptera</taxon>
        <taxon>Endopterygota</taxon>
        <taxon>Lepidoptera</taxon>
        <taxon>Glossata</taxon>
        <taxon>Ditrysia</taxon>
        <taxon>Papilionoidea</taxon>
        <taxon>Nymphalidae</taxon>
        <taxon>Nymphalinae</taxon>
        <taxon>Euphydryas</taxon>
    </lineage>
</organism>
<gene>
    <name evidence="1" type="ORF">EEDITHA_LOCUS13402</name>
</gene>
<comment type="caution">
    <text evidence="1">The sequence shown here is derived from an EMBL/GenBank/DDBJ whole genome shotgun (WGS) entry which is preliminary data.</text>
</comment>
<protein>
    <submittedName>
        <fullName evidence="1">Uncharacterized protein</fullName>
    </submittedName>
</protein>
<evidence type="ECO:0000313" key="1">
    <source>
        <dbReference type="EMBL" id="CAH2098272.1"/>
    </source>
</evidence>
<dbReference type="AlphaFoldDB" id="A0AAU9UK89"/>
<keyword evidence="2" id="KW-1185">Reference proteome</keyword>
<name>A0AAU9UK89_EUPED</name>
<sequence length="92" mass="10416">MNMEKTKIISNAHVVPTPISVGDSTLEVVDEYIYLGQNIHFGRSNFGREVNRRIQLGWVAFGKLKNVFSSDIPQCLKSKVFDQCVTSDDIRI</sequence>
<dbReference type="EMBL" id="CAKOGL010000019">
    <property type="protein sequence ID" value="CAH2098272.1"/>
    <property type="molecule type" value="Genomic_DNA"/>
</dbReference>
<proteinExistence type="predicted"/>
<dbReference type="Proteomes" id="UP001153954">
    <property type="component" value="Unassembled WGS sequence"/>
</dbReference>
<accession>A0AAU9UK89</accession>